<evidence type="ECO:0000313" key="3">
    <source>
        <dbReference type="Proteomes" id="UP000324767"/>
    </source>
</evidence>
<reference evidence="2 3" key="1">
    <citation type="submission" date="2019-09" db="EMBL/GenBank/DDBJ databases">
        <title>The hologenome of the rock-dwelling lichen Lasallia pustulata.</title>
        <authorList>
            <person name="Greshake Tzovaras B."/>
            <person name="Segers F."/>
            <person name="Bicker A."/>
            <person name="Dal Grande F."/>
            <person name="Otte J."/>
            <person name="Hankeln T."/>
            <person name="Schmitt I."/>
            <person name="Ebersberger I."/>
        </authorList>
    </citation>
    <scope>NUCLEOTIDE SEQUENCE [LARGE SCALE GENOMIC DNA]</scope>
    <source>
        <strain evidence="2">A1-1</strain>
    </source>
</reference>
<gene>
    <name evidence="2" type="ORF">FRX48_06651</name>
</gene>
<feature type="region of interest" description="Disordered" evidence="1">
    <location>
        <begin position="427"/>
        <end position="470"/>
    </location>
</feature>
<dbReference type="Proteomes" id="UP000324767">
    <property type="component" value="Unassembled WGS sequence"/>
</dbReference>
<accession>A0A5M8PKT5</accession>
<proteinExistence type="predicted"/>
<feature type="region of interest" description="Disordered" evidence="1">
    <location>
        <begin position="114"/>
        <end position="177"/>
    </location>
</feature>
<protein>
    <submittedName>
        <fullName evidence="2">Uncharacterized protein</fullName>
    </submittedName>
</protein>
<evidence type="ECO:0000313" key="2">
    <source>
        <dbReference type="EMBL" id="KAA6410037.1"/>
    </source>
</evidence>
<comment type="caution">
    <text evidence="2">The sequence shown here is derived from an EMBL/GenBank/DDBJ whole genome shotgun (WGS) entry which is preliminary data.</text>
</comment>
<feature type="compositionally biased region" description="Polar residues" evidence="1">
    <location>
        <begin position="432"/>
        <end position="449"/>
    </location>
</feature>
<dbReference type="EMBL" id="VXIT01000010">
    <property type="protein sequence ID" value="KAA6410037.1"/>
    <property type="molecule type" value="Genomic_DNA"/>
</dbReference>
<dbReference type="AlphaFoldDB" id="A0A5M8PKT5"/>
<evidence type="ECO:0000256" key="1">
    <source>
        <dbReference type="SAM" id="MobiDB-lite"/>
    </source>
</evidence>
<name>A0A5M8PKT5_9LECA</name>
<feature type="compositionally biased region" description="Basic and acidic residues" evidence="1">
    <location>
        <begin position="116"/>
        <end position="130"/>
    </location>
</feature>
<dbReference type="OrthoDB" id="5378502at2759"/>
<organism evidence="2 3">
    <name type="scientific">Lasallia pustulata</name>
    <dbReference type="NCBI Taxonomy" id="136370"/>
    <lineage>
        <taxon>Eukaryota</taxon>
        <taxon>Fungi</taxon>
        <taxon>Dikarya</taxon>
        <taxon>Ascomycota</taxon>
        <taxon>Pezizomycotina</taxon>
        <taxon>Lecanoromycetes</taxon>
        <taxon>OSLEUM clade</taxon>
        <taxon>Umbilicariomycetidae</taxon>
        <taxon>Umbilicariales</taxon>
        <taxon>Umbilicariaceae</taxon>
        <taxon>Lasallia</taxon>
    </lineage>
</organism>
<sequence>MLGSSTEYALLTIFNNDLAITNRLDSLLAHVFIHTELGCMTLVVVPSQLRCCKMELRKKVKRPQRYEPETDDAGRAERYIPPLNRPVFSVPIIEYNPDLRPAAFPTLDPAQTALSEQDHVAEPSETKSRQQADTVSIVQRPLRQLDSATSRAPDQIEARTGITPGIAVEDENRRASNCDDNPVYVRNLQLSRQWSQRTDHDWNIQEMETSDEEELQEETIAVSGTEATIVESSPAWEDLTVAHRLEIISTLAEHSSRWEAMQTLQLSLAQRREVVVQLARRHQHEIMEHENIASFQHGWMQSLLNGQASSSSILIPDVYRKLLEEHIYQSVGGEDYSLTTKKELATAKAYLNSAGFVPGLVGHWVEPSPFTSASGAPPPIDGQGLHVQSADAQQQGVLWQRQTLPVRRRYGDVDVLKGKSFHSLGALDVGNAQPSRNDLPSASDESVQASPKKRRRLLLSGSGEEGEEGLRLAKREKRIAISGQGC</sequence>